<keyword evidence="1" id="KW-0732">Signal</keyword>
<feature type="chain" id="PRO_5001917840" evidence="1">
    <location>
        <begin position="21"/>
        <end position="367"/>
    </location>
</feature>
<accession>A0A095SNI5</accession>
<dbReference type="OrthoDB" id="9946765at2"/>
<reference evidence="2 3" key="1">
    <citation type="submission" date="2012-09" db="EMBL/GenBank/DDBJ databases">
        <title>Genome Sequence of alkane-degrading Bacterium Alcanivorax sp. 19-m-6.</title>
        <authorList>
            <person name="Lai Q."/>
            <person name="Shao Z."/>
        </authorList>
    </citation>
    <scope>NUCLEOTIDE SEQUENCE [LARGE SCALE GENOMIC DNA]</scope>
    <source>
        <strain evidence="2 3">19-m-6</strain>
    </source>
</reference>
<evidence type="ECO:0000313" key="3">
    <source>
        <dbReference type="Proteomes" id="UP000029444"/>
    </source>
</evidence>
<dbReference type="RefSeq" id="WP_035230435.1">
    <property type="nucleotide sequence ID" value="NZ_ARXV01000002.1"/>
</dbReference>
<dbReference type="STRING" id="1177154.Y5S_00698"/>
<dbReference type="SUPFAM" id="SSF56935">
    <property type="entry name" value="Porins"/>
    <property type="match status" value="1"/>
</dbReference>
<dbReference type="Proteomes" id="UP000029444">
    <property type="component" value="Unassembled WGS sequence"/>
</dbReference>
<dbReference type="EMBL" id="ARXV01000002">
    <property type="protein sequence ID" value="KGD66226.1"/>
    <property type="molecule type" value="Genomic_DNA"/>
</dbReference>
<evidence type="ECO:0000256" key="1">
    <source>
        <dbReference type="SAM" id="SignalP"/>
    </source>
</evidence>
<organism evidence="2 3">
    <name type="scientific">Alcanivorax nanhaiticus</name>
    <dbReference type="NCBI Taxonomy" id="1177154"/>
    <lineage>
        <taxon>Bacteria</taxon>
        <taxon>Pseudomonadati</taxon>
        <taxon>Pseudomonadota</taxon>
        <taxon>Gammaproteobacteria</taxon>
        <taxon>Oceanospirillales</taxon>
        <taxon>Alcanivoracaceae</taxon>
        <taxon>Alcanivorax</taxon>
    </lineage>
</organism>
<comment type="caution">
    <text evidence="2">The sequence shown here is derived from an EMBL/GenBank/DDBJ whole genome shotgun (WGS) entry which is preliminary data.</text>
</comment>
<gene>
    <name evidence="2" type="ORF">Y5S_00698</name>
</gene>
<keyword evidence="3" id="KW-1185">Reference proteome</keyword>
<protein>
    <submittedName>
        <fullName evidence="2">Uncharacterized protein</fullName>
    </submittedName>
</protein>
<feature type="signal peptide" evidence="1">
    <location>
        <begin position="1"/>
        <end position="20"/>
    </location>
</feature>
<dbReference type="Gene3D" id="2.40.160.60">
    <property type="entry name" value="Outer membrane protein transport protein (OMPP1/FadL/TodX)"/>
    <property type="match status" value="1"/>
</dbReference>
<proteinExistence type="predicted"/>
<name>A0A095SNI5_9GAMM</name>
<evidence type="ECO:0000313" key="2">
    <source>
        <dbReference type="EMBL" id="KGD66226.1"/>
    </source>
</evidence>
<dbReference type="PATRIC" id="fig|1177154.3.peg.702"/>
<sequence length="367" mass="39945">MYKKIIATTSLLLAAQQAAALEEFYTAPGARAMAMGGAFTAVAADSSTIWYNPAGLGFLPSNAMDITADYGSVIVGEEDPVLNADGKYELYKTDNELKYLGFSGKGFGIAYFRPYDFNTLATTDSGQNVRVRTEYQELKFGFGFDMNEYVAIGGTIDMVMQDTDSNCNSCDESDGESAMGFTLGALGKWTLDEASHTVFQAGATFRSDTDVDVVLGDLEDLPNRPEVLSLGVALKRPFTLGGWSLHATGTVQRDDISYAKVRYLGQSTPIAVDHERTAYGVEMQFITPANHNFFVRLGGYESEADGGDSAFKPYSEGVEANTAGLGVMFESWVIDYAIENRTILKSDFSNVDDQDETLYSFSISRVL</sequence>
<dbReference type="AlphaFoldDB" id="A0A095SNI5"/>